<accession>A0A166DZV0</accession>
<proteinExistence type="inferred from homology"/>
<name>A0A166DZV0_9AGAM</name>
<organism evidence="5 6">
    <name type="scientific">Sistotremastrum suecicum HHB10207 ss-3</name>
    <dbReference type="NCBI Taxonomy" id="1314776"/>
    <lineage>
        <taxon>Eukaryota</taxon>
        <taxon>Fungi</taxon>
        <taxon>Dikarya</taxon>
        <taxon>Basidiomycota</taxon>
        <taxon>Agaricomycotina</taxon>
        <taxon>Agaricomycetes</taxon>
        <taxon>Sistotremastrales</taxon>
        <taxon>Sistotremastraceae</taxon>
        <taxon>Sistotremastrum</taxon>
    </lineage>
</organism>
<dbReference type="Proteomes" id="UP000076798">
    <property type="component" value="Unassembled WGS sequence"/>
</dbReference>
<dbReference type="GO" id="GO:0016020">
    <property type="term" value="C:membrane"/>
    <property type="evidence" value="ECO:0007669"/>
    <property type="project" value="UniProtKB-SubCell"/>
</dbReference>
<keyword evidence="4" id="KW-0406">Ion transport</keyword>
<evidence type="ECO:0000313" key="5">
    <source>
        <dbReference type="EMBL" id="KZT39068.1"/>
    </source>
</evidence>
<sequence>MDHGSIPHGTKCSMNMLWNTQIIDTCIIFREWHISSNGLFALSFFGILGLAIVYEGLRLLQTSIEVSTAQKEVATEGTSLGRLPDIGESNPLIQGRPRRHSPSLFFRLLRSVLYGISVFLAFFLMLVFMTYNAYLILAVVLGATTGHFIFSPYMNVAGDISERQLARGIACH</sequence>
<keyword evidence="1 4" id="KW-0812">Transmembrane</keyword>
<dbReference type="AlphaFoldDB" id="A0A166DZV0"/>
<keyword evidence="4" id="KW-0186">Copper</keyword>
<feature type="transmembrane region" description="Helical" evidence="4">
    <location>
        <begin position="134"/>
        <end position="154"/>
    </location>
</feature>
<feature type="transmembrane region" description="Helical" evidence="4">
    <location>
        <begin position="108"/>
        <end position="128"/>
    </location>
</feature>
<dbReference type="OrthoDB" id="161814at2759"/>
<gene>
    <name evidence="5" type="ORF">SISSUDRAFT_678520</name>
</gene>
<dbReference type="InterPro" id="IPR007274">
    <property type="entry name" value="Cop_transporter"/>
</dbReference>
<dbReference type="PANTHER" id="PTHR12483:SF115">
    <property type="entry name" value="COPPER TRANSPORT PROTEIN"/>
    <property type="match status" value="1"/>
</dbReference>
<keyword evidence="3 4" id="KW-0472">Membrane</keyword>
<dbReference type="PANTHER" id="PTHR12483">
    <property type="entry name" value="SOLUTE CARRIER FAMILY 31 COPPER TRANSPORTERS"/>
    <property type="match status" value="1"/>
</dbReference>
<evidence type="ECO:0000256" key="1">
    <source>
        <dbReference type="ARBA" id="ARBA00022692"/>
    </source>
</evidence>
<evidence type="ECO:0000256" key="4">
    <source>
        <dbReference type="RuleBase" id="RU367022"/>
    </source>
</evidence>
<reference evidence="5 6" key="1">
    <citation type="journal article" date="2016" name="Mol. Biol. Evol.">
        <title>Comparative Genomics of Early-Diverging Mushroom-Forming Fungi Provides Insights into the Origins of Lignocellulose Decay Capabilities.</title>
        <authorList>
            <person name="Nagy L.G."/>
            <person name="Riley R."/>
            <person name="Tritt A."/>
            <person name="Adam C."/>
            <person name="Daum C."/>
            <person name="Floudas D."/>
            <person name="Sun H."/>
            <person name="Yadav J.S."/>
            <person name="Pangilinan J."/>
            <person name="Larsson K.H."/>
            <person name="Matsuura K."/>
            <person name="Barry K."/>
            <person name="Labutti K."/>
            <person name="Kuo R."/>
            <person name="Ohm R.A."/>
            <person name="Bhattacharya S.S."/>
            <person name="Shirouzu T."/>
            <person name="Yoshinaga Y."/>
            <person name="Martin F.M."/>
            <person name="Grigoriev I.V."/>
            <person name="Hibbett D.S."/>
        </authorList>
    </citation>
    <scope>NUCLEOTIDE SEQUENCE [LARGE SCALE GENOMIC DNA]</scope>
    <source>
        <strain evidence="5 6">HHB10207 ss-3</strain>
    </source>
</reference>
<keyword evidence="6" id="KW-1185">Reference proteome</keyword>
<evidence type="ECO:0000256" key="3">
    <source>
        <dbReference type="ARBA" id="ARBA00023136"/>
    </source>
</evidence>
<dbReference type="EMBL" id="KV428052">
    <property type="protein sequence ID" value="KZT39068.1"/>
    <property type="molecule type" value="Genomic_DNA"/>
</dbReference>
<evidence type="ECO:0000256" key="2">
    <source>
        <dbReference type="ARBA" id="ARBA00022989"/>
    </source>
</evidence>
<feature type="transmembrane region" description="Helical" evidence="4">
    <location>
        <begin position="39"/>
        <end position="57"/>
    </location>
</feature>
<evidence type="ECO:0000313" key="6">
    <source>
        <dbReference type="Proteomes" id="UP000076798"/>
    </source>
</evidence>
<comment type="similarity">
    <text evidence="4">Belongs to the copper transporter (Ctr) (TC 1.A.56) family. SLC31A subfamily.</text>
</comment>
<protein>
    <recommendedName>
        <fullName evidence="4">Copper transport protein</fullName>
    </recommendedName>
</protein>
<dbReference type="GO" id="GO:0005375">
    <property type="term" value="F:copper ion transmembrane transporter activity"/>
    <property type="evidence" value="ECO:0007669"/>
    <property type="project" value="UniProtKB-UniRule"/>
</dbReference>
<dbReference type="Pfam" id="PF04145">
    <property type="entry name" value="Ctr"/>
    <property type="match status" value="1"/>
</dbReference>
<keyword evidence="4" id="KW-0813">Transport</keyword>
<keyword evidence="4" id="KW-0187">Copper transport</keyword>
<comment type="subcellular location">
    <subcellularLocation>
        <location evidence="4">Membrane</location>
        <topology evidence="4">Multi-pass membrane protein</topology>
    </subcellularLocation>
</comment>
<keyword evidence="2 4" id="KW-1133">Transmembrane helix</keyword>